<accession>N6YA33</accession>
<evidence type="ECO:0000313" key="3">
    <source>
        <dbReference type="EMBL" id="ENO88360.1"/>
    </source>
</evidence>
<name>N6YA33_THASP</name>
<comment type="caution">
    <text evidence="3">The sequence shown here is derived from an EMBL/GenBank/DDBJ whole genome shotgun (WGS) entry which is preliminary data.</text>
</comment>
<feature type="region of interest" description="Disordered" evidence="1">
    <location>
        <begin position="221"/>
        <end position="254"/>
    </location>
</feature>
<dbReference type="EMBL" id="AMXD01000006">
    <property type="protein sequence ID" value="ENO88360.1"/>
    <property type="molecule type" value="Genomic_DNA"/>
</dbReference>
<dbReference type="Proteomes" id="UP000013042">
    <property type="component" value="Unassembled WGS sequence"/>
</dbReference>
<gene>
    <name evidence="3" type="ORF">C665_02397</name>
</gene>
<dbReference type="AlphaFoldDB" id="N6YA33"/>
<evidence type="ECO:0000313" key="4">
    <source>
        <dbReference type="Proteomes" id="UP000013042"/>
    </source>
</evidence>
<evidence type="ECO:0000256" key="1">
    <source>
        <dbReference type="SAM" id="MobiDB-lite"/>
    </source>
</evidence>
<dbReference type="InterPro" id="IPR057253">
    <property type="entry name" value="CoiA-like_N"/>
</dbReference>
<feature type="domain" description="Competence protein CoiA-like N-terminal" evidence="2">
    <location>
        <begin position="32"/>
        <end position="56"/>
    </location>
</feature>
<organism evidence="3 4">
    <name type="scientific">Thauera aminoaromatica S2</name>
    <dbReference type="NCBI Taxonomy" id="1234381"/>
    <lineage>
        <taxon>Bacteria</taxon>
        <taxon>Pseudomonadati</taxon>
        <taxon>Pseudomonadota</taxon>
        <taxon>Betaproteobacteria</taxon>
        <taxon>Rhodocyclales</taxon>
        <taxon>Zoogloeaceae</taxon>
        <taxon>Thauera</taxon>
    </lineage>
</organism>
<evidence type="ECO:0000259" key="2">
    <source>
        <dbReference type="Pfam" id="PF25164"/>
    </source>
</evidence>
<reference evidence="3 4" key="1">
    <citation type="submission" date="2012-09" db="EMBL/GenBank/DDBJ databases">
        <title>Draft Genome Sequences of 6 Strains from Genus Thauera.</title>
        <authorList>
            <person name="Liu B."/>
            <person name="Shapleigh J.P."/>
            <person name="Frostegard A.H."/>
        </authorList>
    </citation>
    <scope>NUCLEOTIDE SEQUENCE [LARGE SCALE GENOMIC DNA]</scope>
    <source>
        <strain evidence="3 4">S2</strain>
    </source>
</reference>
<feature type="compositionally biased region" description="Basic and acidic residues" evidence="1">
    <location>
        <begin position="236"/>
        <end position="249"/>
    </location>
</feature>
<dbReference type="RefSeq" id="WP_004299268.1">
    <property type="nucleotide sequence ID" value="NZ_AMXD01000006.1"/>
</dbReference>
<protein>
    <recommendedName>
        <fullName evidence="2">Competence protein CoiA-like N-terminal domain-containing protein</fullName>
    </recommendedName>
</protein>
<dbReference type="Pfam" id="PF25164">
    <property type="entry name" value="CoiA_N"/>
    <property type="match status" value="1"/>
</dbReference>
<sequence>MKNDEGLDFALSRTTGRMVDITMVERGLACDCICPSCGATLQARKGRKNRHHFSHYVAGSAAATCEGGRESALHAAARYIIAAWRQIELPALIVRDGGLQDSLPGRTFDVVHTELPDEQSRSTFRGAGAVRPDVVLYNGQGEQVWCEVRVTHAVDDLKQVRLQGYGVSTLEFDLSGMYRLGGWTLVSLELALKADDAIRRWVFHVDQARLAQQLRERRLAAEEQRRDQLDLQNARQPHDPVDSPPHGEDEEREGLNLQDCGELIPHPAMGLIPKDPSKRLAFIERSYPAPRCYRLARAIAFLRHHPHGDSTCLVTFGSMGSGSRTSEYDALLSEFACSAGLSCSYFGIPESRQVRGIRCHELLDAFLTGLQAETGSANRNSSLSIET</sequence>
<proteinExistence type="predicted"/>